<organism evidence="2">
    <name type="scientific">Aphanomyces stellatus</name>
    <dbReference type="NCBI Taxonomy" id="120398"/>
    <lineage>
        <taxon>Eukaryota</taxon>
        <taxon>Sar</taxon>
        <taxon>Stramenopiles</taxon>
        <taxon>Oomycota</taxon>
        <taxon>Saprolegniomycetes</taxon>
        <taxon>Saprolegniales</taxon>
        <taxon>Verrucalvaceae</taxon>
        <taxon>Aphanomyces</taxon>
    </lineage>
</organism>
<protein>
    <recommendedName>
        <fullName evidence="3">IgGFc-binding protein N-terminal domain-containing protein</fullName>
    </recommendedName>
</protein>
<gene>
    <name evidence="2" type="ORF">As57867_000963</name>
</gene>
<proteinExistence type="predicted"/>
<feature type="non-terminal residue" evidence="2">
    <location>
        <position position="756"/>
    </location>
</feature>
<name>A0A6A4ZZE6_9STRA</name>
<sequence length="756" mass="83091">MFSWRPLACLVWATLYSEALQPPIVVYNGSNFTGAASMFTPPEGIDDFSGVVASVEMERVTSAYLAVYDAPHYRGRRTVLTKATPTLHLPAIRSFHAIKRFNMVQLFPSTDSSDDRPWQYGDGDTVAQFNATVEVIAINEGLLLIAYSNQDFQGRRTYATAGTTLPRRSMGLVVGSLQVAWVSSVPPFAQLYPDASRPLGRAHLFELGDAVAQFDGGLVCGAVDHFLKRSVLELYSGPHWTGTRTIVDRDVSFDPPLVVLSLRVKAFDPSLAYASLHPDPAAKQGNHPIQLVVGDSIADCHLPPLLSMEIQTAHVLVVYAEPDFHGTPTYLFQRASVPAFTIRSLELKWRTAITWVEIVAASGRTVVDVSDGLIATTDKLGIRSADFPNKNLALAVYLAEKSGLNRMLVLWDPMDNIDLDDLLLSTGGQSSVRAIQVVNMSSTTLPSLVRQSIANPNETVVTKQIVSRGVVLFTAYDHNMALVPAFRPLSGIDIPTGLAIEAFQQPNFSGASFVYHSPNGDDGAVNTQNRALALVLSFRIVRTNDAKPTSSSTVVLHGNAGTHESLVVNVGERVDSMLVVWNIFPGTVFYNLEVGAGVAVRGYADPGLRGESFDFAPQTSFDFEPRYGNVRKMQSFQVVRAVDLDALPVPDESLAVVCDFDYFESHYRNDNKLVTRWFYVGQEYPLVEIGTCTKVRIPEGVALVGFERPWFLGPSRTWQRGITSVPRDWLLRLRSLRVVVDENPPPWSPTPSTDSR</sequence>
<evidence type="ECO:0000256" key="1">
    <source>
        <dbReference type="SAM" id="SignalP"/>
    </source>
</evidence>
<evidence type="ECO:0000313" key="2">
    <source>
        <dbReference type="EMBL" id="KAF0719520.1"/>
    </source>
</evidence>
<dbReference type="SUPFAM" id="SSF49695">
    <property type="entry name" value="gamma-Crystallin-like"/>
    <property type="match status" value="2"/>
</dbReference>
<dbReference type="InterPro" id="IPR011024">
    <property type="entry name" value="G_crystallin-like"/>
</dbReference>
<feature type="chain" id="PRO_5025453277" description="IgGFc-binding protein N-terminal domain-containing protein" evidence="1">
    <location>
        <begin position="20"/>
        <end position="756"/>
    </location>
</feature>
<feature type="signal peptide" evidence="1">
    <location>
        <begin position="1"/>
        <end position="19"/>
    </location>
</feature>
<dbReference type="EMBL" id="VJMH01000065">
    <property type="protein sequence ID" value="KAF0719520.1"/>
    <property type="molecule type" value="Genomic_DNA"/>
</dbReference>
<keyword evidence="1" id="KW-0732">Signal</keyword>
<accession>A0A6A4ZZE6</accession>
<comment type="caution">
    <text evidence="2">The sequence shown here is derived from an EMBL/GenBank/DDBJ whole genome shotgun (WGS) entry which is preliminary data.</text>
</comment>
<dbReference type="AlphaFoldDB" id="A0A6A4ZZE6"/>
<reference evidence="2" key="1">
    <citation type="submission" date="2019-06" db="EMBL/GenBank/DDBJ databases">
        <title>Genomics analysis of Aphanomyces spp. identifies a new class of oomycete effector associated with host adaptation.</title>
        <authorList>
            <person name="Gaulin E."/>
        </authorList>
    </citation>
    <scope>NUCLEOTIDE SEQUENCE</scope>
    <source>
        <strain evidence="2">CBS 578.67</strain>
    </source>
</reference>
<evidence type="ECO:0008006" key="3">
    <source>
        <dbReference type="Google" id="ProtNLM"/>
    </source>
</evidence>